<keyword evidence="6" id="KW-0255">Endonuclease</keyword>
<protein>
    <recommendedName>
        <fullName evidence="1">RNA-directed DNA polymerase</fullName>
        <ecNumber evidence="1">2.7.7.49</ecNumber>
    </recommendedName>
</protein>
<keyword evidence="9" id="KW-0238">DNA-binding</keyword>
<evidence type="ECO:0000313" key="14">
    <source>
        <dbReference type="Ensembl" id="ENSCMMP00000007301.1"/>
    </source>
</evidence>
<dbReference type="GO" id="GO:0008270">
    <property type="term" value="F:zinc ion binding"/>
    <property type="evidence" value="ECO:0007669"/>
    <property type="project" value="UniProtKB-KW"/>
</dbReference>
<feature type="domain" description="Integrase catalytic" evidence="13">
    <location>
        <begin position="465"/>
        <end position="546"/>
    </location>
</feature>
<accession>A0A8C3BM93</accession>
<keyword evidence="10" id="KW-0863">Zinc-finger</keyword>
<dbReference type="Pfam" id="PF00075">
    <property type="entry name" value="RNase_H"/>
    <property type="match status" value="1"/>
</dbReference>
<evidence type="ECO:0000256" key="4">
    <source>
        <dbReference type="ARBA" id="ARBA00022722"/>
    </source>
</evidence>
<dbReference type="InterPro" id="IPR001584">
    <property type="entry name" value="Integrase_cat-core"/>
</dbReference>
<dbReference type="InterPro" id="IPR002156">
    <property type="entry name" value="RNaseH_domain"/>
</dbReference>
<evidence type="ECO:0000256" key="1">
    <source>
        <dbReference type="ARBA" id="ARBA00012493"/>
    </source>
</evidence>
<dbReference type="Proteomes" id="UP000694556">
    <property type="component" value="Unassembled WGS sequence"/>
</dbReference>
<dbReference type="SUPFAM" id="SSF53098">
    <property type="entry name" value="Ribonuclease H-like"/>
    <property type="match status" value="2"/>
</dbReference>
<evidence type="ECO:0000256" key="2">
    <source>
        <dbReference type="ARBA" id="ARBA00022679"/>
    </source>
</evidence>
<evidence type="ECO:0000256" key="9">
    <source>
        <dbReference type="ARBA" id="ARBA00023125"/>
    </source>
</evidence>
<dbReference type="PANTHER" id="PTHR41694">
    <property type="entry name" value="ENDOGENOUS RETROVIRUS GROUP K MEMBER POL PROTEIN"/>
    <property type="match status" value="1"/>
</dbReference>
<dbReference type="Gene3D" id="3.30.420.10">
    <property type="entry name" value="Ribonuclease H-like superfamily/Ribonuclease H"/>
    <property type="match status" value="2"/>
</dbReference>
<dbReference type="Pfam" id="PF00665">
    <property type="entry name" value="rve"/>
    <property type="match status" value="1"/>
</dbReference>
<reference evidence="14" key="2">
    <citation type="submission" date="2025-09" db="UniProtKB">
        <authorList>
            <consortium name="Ensembl"/>
        </authorList>
    </citation>
    <scope>IDENTIFICATION</scope>
</reference>
<dbReference type="GO" id="GO:0004523">
    <property type="term" value="F:RNA-DNA hybrid ribonuclease activity"/>
    <property type="evidence" value="ECO:0007669"/>
    <property type="project" value="InterPro"/>
</dbReference>
<dbReference type="InterPro" id="IPR010661">
    <property type="entry name" value="RVT_thumb"/>
</dbReference>
<evidence type="ECO:0000259" key="12">
    <source>
        <dbReference type="PROSITE" id="PS50879"/>
    </source>
</evidence>
<keyword evidence="2" id="KW-0808">Transferase</keyword>
<keyword evidence="15" id="KW-1185">Reference proteome</keyword>
<feature type="domain" description="Integrase-type" evidence="11">
    <location>
        <begin position="414"/>
        <end position="455"/>
    </location>
</feature>
<dbReference type="Pfam" id="PF06817">
    <property type="entry name" value="RVT_thumb"/>
    <property type="match status" value="1"/>
</dbReference>
<organism evidence="14 15">
    <name type="scientific">Cairina moschata</name>
    <name type="common">Muscovy duck</name>
    <dbReference type="NCBI Taxonomy" id="8855"/>
    <lineage>
        <taxon>Eukaryota</taxon>
        <taxon>Metazoa</taxon>
        <taxon>Chordata</taxon>
        <taxon>Craniata</taxon>
        <taxon>Vertebrata</taxon>
        <taxon>Euteleostomi</taxon>
        <taxon>Archelosauria</taxon>
        <taxon>Archosauria</taxon>
        <taxon>Dinosauria</taxon>
        <taxon>Saurischia</taxon>
        <taxon>Theropoda</taxon>
        <taxon>Coelurosauria</taxon>
        <taxon>Aves</taxon>
        <taxon>Neognathae</taxon>
        <taxon>Galloanserae</taxon>
        <taxon>Anseriformes</taxon>
        <taxon>Anatidae</taxon>
        <taxon>Anatinae</taxon>
        <taxon>Cairina</taxon>
    </lineage>
</organism>
<dbReference type="AlphaFoldDB" id="A0A8C3BM93"/>
<dbReference type="SUPFAM" id="SSF46919">
    <property type="entry name" value="N-terminal Zn binding domain of HIV integrase"/>
    <property type="match status" value="1"/>
</dbReference>
<dbReference type="EC" id="2.7.7.49" evidence="1"/>
<feature type="domain" description="RNase H type-1" evidence="12">
    <location>
        <begin position="272"/>
        <end position="409"/>
    </location>
</feature>
<dbReference type="SUPFAM" id="SSF56672">
    <property type="entry name" value="DNA/RNA polymerases"/>
    <property type="match status" value="1"/>
</dbReference>
<evidence type="ECO:0000313" key="15">
    <source>
        <dbReference type="Proteomes" id="UP000694556"/>
    </source>
</evidence>
<keyword evidence="8" id="KW-0695">RNA-directed DNA polymerase</keyword>
<dbReference type="GO" id="GO:0003677">
    <property type="term" value="F:DNA binding"/>
    <property type="evidence" value="ECO:0007669"/>
    <property type="project" value="UniProtKB-KW"/>
</dbReference>
<evidence type="ECO:0000256" key="8">
    <source>
        <dbReference type="ARBA" id="ARBA00022918"/>
    </source>
</evidence>
<keyword evidence="5" id="KW-0479">Metal-binding</keyword>
<keyword evidence="4" id="KW-0540">Nuclease</keyword>
<dbReference type="InterPro" id="IPR017856">
    <property type="entry name" value="Integrase-like_N"/>
</dbReference>
<dbReference type="Pfam" id="PF02022">
    <property type="entry name" value="Integrase_Zn"/>
    <property type="match status" value="1"/>
</dbReference>
<dbReference type="GO" id="GO:0035613">
    <property type="term" value="F:RNA stem-loop binding"/>
    <property type="evidence" value="ECO:0007669"/>
    <property type="project" value="TreeGrafter"/>
</dbReference>
<keyword evidence="10" id="KW-0862">Zinc</keyword>
<evidence type="ECO:0000256" key="7">
    <source>
        <dbReference type="ARBA" id="ARBA00022801"/>
    </source>
</evidence>
<dbReference type="PANTHER" id="PTHR41694:SF3">
    <property type="entry name" value="RNA-DIRECTED DNA POLYMERASE-RELATED"/>
    <property type="match status" value="1"/>
</dbReference>
<keyword evidence="7" id="KW-0378">Hydrolase</keyword>
<dbReference type="InterPro" id="IPR043128">
    <property type="entry name" value="Rev_trsase/Diguanyl_cyclase"/>
</dbReference>
<evidence type="ECO:0000256" key="6">
    <source>
        <dbReference type="ARBA" id="ARBA00022759"/>
    </source>
</evidence>
<dbReference type="Gene3D" id="3.30.70.270">
    <property type="match status" value="1"/>
</dbReference>
<evidence type="ECO:0000256" key="10">
    <source>
        <dbReference type="PROSITE-ProRule" id="PRU00450"/>
    </source>
</evidence>
<name>A0A8C3BM93_CAIMO</name>
<dbReference type="PROSITE" id="PS50879">
    <property type="entry name" value="RNASE_H_1"/>
    <property type="match status" value="1"/>
</dbReference>
<dbReference type="GO" id="GO:0003964">
    <property type="term" value="F:RNA-directed DNA polymerase activity"/>
    <property type="evidence" value="ECO:0007669"/>
    <property type="project" value="UniProtKB-KW"/>
</dbReference>
<dbReference type="InterPro" id="IPR003308">
    <property type="entry name" value="Integrase_Zn-bd_dom_N"/>
</dbReference>
<evidence type="ECO:0000256" key="3">
    <source>
        <dbReference type="ARBA" id="ARBA00022695"/>
    </source>
</evidence>
<dbReference type="InterPro" id="IPR043502">
    <property type="entry name" value="DNA/RNA_pol_sf"/>
</dbReference>
<dbReference type="Ensembl" id="ENSCMMT00000008070.1">
    <property type="protein sequence ID" value="ENSCMMP00000007301.1"/>
    <property type="gene ID" value="ENSCMMG00000004650.1"/>
</dbReference>
<evidence type="ECO:0000259" key="11">
    <source>
        <dbReference type="PROSITE" id="PS50876"/>
    </source>
</evidence>
<dbReference type="InterPro" id="IPR012337">
    <property type="entry name" value="RNaseH-like_sf"/>
</dbReference>
<reference evidence="14" key="1">
    <citation type="submission" date="2025-08" db="UniProtKB">
        <authorList>
            <consortium name="Ensembl"/>
        </authorList>
    </citation>
    <scope>IDENTIFICATION</scope>
</reference>
<dbReference type="Gene3D" id="1.10.10.200">
    <property type="match status" value="1"/>
</dbReference>
<sequence length="546" mass="61304">MDDILLAQKEPFSLQQKNILTATLKRMGLIIAPEKVQDTSPWKYLGWKITDSLIQPQKLAIQSDIRTRNDAQKLMGELQWIRPVVGIPNELLNQLRPLLRGTDPATPVKLTEKHRQILQQLASLIMTCVTHRRIPDIPLDLTILCGSQYLMGAITQQKIKTGERGGETVVLEWISPPLQPRRTIQEKIATLAELIVKGRNRILQVDGVPQNMIWLPMKPRDLEWYIQNSEELQTALLQDGATIVAKTLQSTALSWMENQRWITKPKRSFSPLENAVTVFTDAGKCSRTAAVVWQDERGWNHHILQARDKDSLQTLELFAVVWAFVKWKYVPLNVVSDSLYVVGIANRIEDSALRDIKNERLAELLISLQIAIAQRSEPYAVIHIRSHQWGEGLGEGNARADQLVAATATEAPLSSFTRAREAHAIFHQNAKGLARAYHLSRADAQAIVKACPTCSHHNSGVGLGVGTNPRGLKANDIWQMDVTHVPAFGRLKYLHVTIDTYSHMIWATPQPGEKVRDVRRHLTSCFAVMGVPRTIKTDNGPAYVSG</sequence>
<dbReference type="InterPro" id="IPR036397">
    <property type="entry name" value="RNaseH_sf"/>
</dbReference>
<dbReference type="PROSITE" id="PS50994">
    <property type="entry name" value="INTEGRASE"/>
    <property type="match status" value="1"/>
</dbReference>
<evidence type="ECO:0000259" key="13">
    <source>
        <dbReference type="PROSITE" id="PS50994"/>
    </source>
</evidence>
<proteinExistence type="predicted"/>
<evidence type="ECO:0000256" key="5">
    <source>
        <dbReference type="ARBA" id="ARBA00022723"/>
    </source>
</evidence>
<keyword evidence="3" id="KW-0548">Nucleotidyltransferase</keyword>
<dbReference type="PROSITE" id="PS50876">
    <property type="entry name" value="ZF_INTEGRASE"/>
    <property type="match status" value="1"/>
</dbReference>
<dbReference type="GO" id="GO:0015074">
    <property type="term" value="P:DNA integration"/>
    <property type="evidence" value="ECO:0007669"/>
    <property type="project" value="InterPro"/>
</dbReference>